<keyword evidence="2" id="KW-1185">Reference proteome</keyword>
<accession>A0A1H1K0F3</accession>
<gene>
    <name evidence="1" type="ORF">SAMN05443245_7692</name>
</gene>
<evidence type="ECO:0000313" key="2">
    <source>
        <dbReference type="Proteomes" id="UP000183487"/>
    </source>
</evidence>
<name>A0A1H1K0F3_9BURK</name>
<evidence type="ECO:0000313" key="1">
    <source>
        <dbReference type="EMBL" id="SDR55459.1"/>
    </source>
</evidence>
<dbReference type="Pfam" id="PF10518">
    <property type="entry name" value="TAT_signal"/>
    <property type="match status" value="1"/>
</dbReference>
<protein>
    <submittedName>
        <fullName evidence="1">Tat (Twin-arginine translocation) pathway signal sequence</fullName>
    </submittedName>
</protein>
<dbReference type="AlphaFoldDB" id="A0A1H1K0F3"/>
<dbReference type="OrthoDB" id="9797664at2"/>
<dbReference type="Gene3D" id="2.120.10.30">
    <property type="entry name" value="TolB, C-terminal domain"/>
    <property type="match status" value="1"/>
</dbReference>
<dbReference type="RefSeq" id="WP_074774780.1">
    <property type="nucleotide sequence ID" value="NZ_FNKP01000004.1"/>
</dbReference>
<proteinExistence type="predicted"/>
<dbReference type="InterPro" id="IPR019546">
    <property type="entry name" value="TAT_signal_bac_arc"/>
</dbReference>
<reference evidence="2" key="1">
    <citation type="submission" date="2016-10" db="EMBL/GenBank/DDBJ databases">
        <authorList>
            <person name="Varghese N."/>
        </authorList>
    </citation>
    <scope>NUCLEOTIDE SEQUENCE [LARGE SCALE GENOMIC DNA]</scope>
    <source>
        <strain evidence="2">GAS106B</strain>
    </source>
</reference>
<dbReference type="PROSITE" id="PS51318">
    <property type="entry name" value="TAT"/>
    <property type="match status" value="1"/>
</dbReference>
<dbReference type="NCBIfam" id="TIGR01409">
    <property type="entry name" value="TAT_signal_seq"/>
    <property type="match status" value="1"/>
</dbReference>
<organism evidence="1 2">
    <name type="scientific">Paraburkholderia fungorum</name>
    <dbReference type="NCBI Taxonomy" id="134537"/>
    <lineage>
        <taxon>Bacteria</taxon>
        <taxon>Pseudomonadati</taxon>
        <taxon>Pseudomonadota</taxon>
        <taxon>Betaproteobacteria</taxon>
        <taxon>Burkholderiales</taxon>
        <taxon>Burkholderiaceae</taxon>
        <taxon>Paraburkholderia</taxon>
    </lineage>
</organism>
<dbReference type="InterPro" id="IPR006311">
    <property type="entry name" value="TAT_signal"/>
</dbReference>
<dbReference type="SUPFAM" id="SSF63829">
    <property type="entry name" value="Calcium-dependent phosphotriesterase"/>
    <property type="match status" value="1"/>
</dbReference>
<dbReference type="Proteomes" id="UP000183487">
    <property type="component" value="Unassembled WGS sequence"/>
</dbReference>
<dbReference type="EMBL" id="FNKP01000004">
    <property type="protein sequence ID" value="SDR55459.1"/>
    <property type="molecule type" value="Genomic_DNA"/>
</dbReference>
<dbReference type="InterPro" id="IPR011042">
    <property type="entry name" value="6-blade_b-propeller_TolB-like"/>
</dbReference>
<sequence length="394" mass="42628">MPLTRRNFLRGAAAVGAAAATVGKTGYALAAEDSAASATLAADAARFLPAEQLPMKPVIHSPWMANGVALTRNNTVFLGLPRWPGHEVTPSVARMAADGTAWPFPGGDWNNWQPGADGSNAFVYVNSVHIFEDDTVWAVDQGALRTEVALPGAQKLVQLDAHSGKVLKIIRYDDKILPPGSKLNDLRVYGPLIYNTDSGLGAVIVHDQRTGKTLRRLSGYPQMLASPEPPRPGSHHVTPKADLIEISPDGEWLAWASPTGPFRRIRTQYLWDESITDDVLATHVETWFDTRLVGGSAMDTLGNLYLSDIHGQRVILRSPSGQEAVLASHPQLFSADASFISADRKLYVPSPQTERTALFGGTDRTQRPYLTFVVDLPKEFAGIPLGDAITGRPV</sequence>